<sequence>MLLIEGPKFSGFDFTPGVSSAYEAQGEPFYINNRRILLASKQDSLEPRGDGEQLEDEPLSHTSKTAKSVWDCGAGQGLSSFSAAALGAEVIITDVETAVPSLQQGAHLNGLSEPQVRVRALDWMNHAQGVQDILGSLRKPSQDTSKKTLDYILASDVIWVDFLIAPLVNTIAQLMQISNERRDSLLDEDDTRTEAASTSPVLILAHQSRSARCDNMFFDSLDALGLQRKKVQLDGHGTDEDAVDLDSKYRKTNLAIWKVWRE</sequence>
<dbReference type="InterPro" id="IPR019410">
    <property type="entry name" value="Methyltransf_16"/>
</dbReference>
<dbReference type="AlphaFoldDB" id="A0A9P5SDG7"/>
<dbReference type="Proteomes" id="UP000696485">
    <property type="component" value="Unassembled WGS sequence"/>
</dbReference>
<dbReference type="SUPFAM" id="SSF53335">
    <property type="entry name" value="S-adenosyl-L-methionine-dependent methyltransferases"/>
    <property type="match status" value="1"/>
</dbReference>
<reference evidence="1" key="1">
    <citation type="journal article" date="2020" name="Fungal Divers.">
        <title>Resolving the Mortierellaceae phylogeny through synthesis of multi-gene phylogenetics and phylogenomics.</title>
        <authorList>
            <person name="Vandepol N."/>
            <person name="Liber J."/>
            <person name="Desiro A."/>
            <person name="Na H."/>
            <person name="Kennedy M."/>
            <person name="Barry K."/>
            <person name="Grigoriev I.V."/>
            <person name="Miller A.N."/>
            <person name="O'Donnell K."/>
            <person name="Stajich J.E."/>
            <person name="Bonito G."/>
        </authorList>
    </citation>
    <scope>NUCLEOTIDE SEQUENCE</scope>
    <source>
        <strain evidence="1">NVP1</strain>
    </source>
</reference>
<name>A0A9P5SDG7_9FUNG</name>
<dbReference type="PANTHER" id="PTHR14614:SF132">
    <property type="entry name" value="PROTEIN-LYSINE METHYLTRANSFERASE C42C1.13"/>
    <property type="match status" value="1"/>
</dbReference>
<evidence type="ECO:0000313" key="1">
    <source>
        <dbReference type="EMBL" id="KAF9324120.1"/>
    </source>
</evidence>
<dbReference type="Pfam" id="PF10294">
    <property type="entry name" value="Methyltransf_16"/>
    <property type="match status" value="1"/>
</dbReference>
<accession>A0A9P5SDG7</accession>
<dbReference type="PANTHER" id="PTHR14614">
    <property type="entry name" value="HEPATOCELLULAR CARCINOMA-ASSOCIATED ANTIGEN"/>
    <property type="match status" value="1"/>
</dbReference>
<dbReference type="Gene3D" id="3.40.50.150">
    <property type="entry name" value="Vaccinia Virus protein VP39"/>
    <property type="match status" value="1"/>
</dbReference>
<comment type="caution">
    <text evidence="1">The sequence shown here is derived from an EMBL/GenBank/DDBJ whole genome shotgun (WGS) entry which is preliminary data.</text>
</comment>
<proteinExistence type="predicted"/>
<evidence type="ECO:0000313" key="2">
    <source>
        <dbReference type="Proteomes" id="UP000696485"/>
    </source>
</evidence>
<dbReference type="InterPro" id="IPR029063">
    <property type="entry name" value="SAM-dependent_MTases_sf"/>
</dbReference>
<gene>
    <name evidence="1" type="ORF">BG006_000856</name>
</gene>
<organism evidence="1 2">
    <name type="scientific">Podila minutissima</name>
    <dbReference type="NCBI Taxonomy" id="64525"/>
    <lineage>
        <taxon>Eukaryota</taxon>
        <taxon>Fungi</taxon>
        <taxon>Fungi incertae sedis</taxon>
        <taxon>Mucoromycota</taxon>
        <taxon>Mortierellomycotina</taxon>
        <taxon>Mortierellomycetes</taxon>
        <taxon>Mortierellales</taxon>
        <taxon>Mortierellaceae</taxon>
        <taxon>Podila</taxon>
    </lineage>
</organism>
<keyword evidence="2" id="KW-1185">Reference proteome</keyword>
<dbReference type="EMBL" id="JAAAUY010001150">
    <property type="protein sequence ID" value="KAF9324120.1"/>
    <property type="molecule type" value="Genomic_DNA"/>
</dbReference>
<protein>
    <submittedName>
        <fullName evidence="1">Uncharacterized protein</fullName>
    </submittedName>
</protein>